<evidence type="ECO:0000256" key="1">
    <source>
        <dbReference type="ARBA" id="ARBA00008857"/>
    </source>
</evidence>
<dbReference type="Pfam" id="PF22022">
    <property type="entry name" value="Phage_int_M"/>
    <property type="match status" value="1"/>
</dbReference>
<dbReference type="InterPro" id="IPR011010">
    <property type="entry name" value="DNA_brk_join_enz"/>
</dbReference>
<dbReference type="Proteomes" id="UP000270757">
    <property type="component" value="Unassembled WGS sequence"/>
</dbReference>
<comment type="similarity">
    <text evidence="1">Belongs to the 'phage' integrase family.</text>
</comment>
<dbReference type="Gene3D" id="1.10.150.130">
    <property type="match status" value="1"/>
</dbReference>
<gene>
    <name evidence="8" type="ORF">D6J04_14230</name>
</gene>
<feature type="domain" description="Core-binding (CB)" evidence="7">
    <location>
        <begin position="95"/>
        <end position="175"/>
    </location>
</feature>
<proteinExistence type="inferred from homology"/>
<dbReference type="InterPro" id="IPR025166">
    <property type="entry name" value="Integrase_DNA_bind_dom"/>
</dbReference>
<evidence type="ECO:0000256" key="2">
    <source>
        <dbReference type="ARBA" id="ARBA00022908"/>
    </source>
</evidence>
<dbReference type="AlphaFoldDB" id="A0A3A5L0S6"/>
<dbReference type="InterPro" id="IPR013762">
    <property type="entry name" value="Integrase-like_cat_sf"/>
</dbReference>
<dbReference type="PANTHER" id="PTHR30629:SF2">
    <property type="entry name" value="PROPHAGE INTEGRASE INTS-RELATED"/>
    <property type="match status" value="1"/>
</dbReference>
<dbReference type="Gene3D" id="3.30.160.390">
    <property type="entry name" value="Integrase, DNA-binding domain"/>
    <property type="match status" value="1"/>
</dbReference>
<dbReference type="Pfam" id="PF13356">
    <property type="entry name" value="Arm-DNA-bind_3"/>
    <property type="match status" value="1"/>
</dbReference>
<dbReference type="InterPro" id="IPR038488">
    <property type="entry name" value="Integrase_DNA-bd_sf"/>
</dbReference>
<protein>
    <submittedName>
        <fullName evidence="8">DUF4102 domain-containing protein</fullName>
    </submittedName>
</protein>
<accession>A0A3A5L0S6</accession>
<dbReference type="CDD" id="cd00801">
    <property type="entry name" value="INT_P4_C"/>
    <property type="match status" value="1"/>
</dbReference>
<dbReference type="GeneID" id="48946360"/>
<name>A0A3A5L0S6_9GAMM</name>
<dbReference type="SUPFAM" id="SSF56349">
    <property type="entry name" value="DNA breaking-rejoining enzymes"/>
    <property type="match status" value="1"/>
</dbReference>
<keyword evidence="3 5" id="KW-0238">DNA-binding</keyword>
<dbReference type="EMBL" id="QZWB01000023">
    <property type="protein sequence ID" value="RJT43508.1"/>
    <property type="molecule type" value="Genomic_DNA"/>
</dbReference>
<dbReference type="PANTHER" id="PTHR30629">
    <property type="entry name" value="PROPHAGE INTEGRASE"/>
    <property type="match status" value="1"/>
</dbReference>
<keyword evidence="4" id="KW-0233">DNA recombination</keyword>
<evidence type="ECO:0000256" key="4">
    <source>
        <dbReference type="ARBA" id="ARBA00023172"/>
    </source>
</evidence>
<sequence>MAKFTDTYIKNLKPKEKRDEKYEGGGFGIFIYPTGSKTWIYRYKIDDKKDYMIIGHYPEMSLAEAKKKFIDLRVIRRTGTNPKLVAKQEEDQAKYTVKEFVLNWYTNYIERHRKQPQQIKQHIYSDIIPSLGDIELQNIQTRHITKELDKIVKRGSPVHANKVLSTIKQAFNYAVSRGELSVNPAANIRSRDIGGQEKPRDRYLTLDEVKTIWLFLDSDKNAISLQIKNALKIILLTGVRTGELRLATWKELDFERSLWTIPPAHTKTGLIMRVHLTELVKSLFQDLNNCSTGEYVISGADGISPLSDKALPKAVLRIQDRIGIPQWTAHDLRRTFATQLGETLQVDPVVIEKCLGHKMPKIMATYNKNEMLPQRQEALEKWANFIEKLILVLDHNDYTEASLMDKLMNIEQLDTHGTIFNSQ</sequence>
<evidence type="ECO:0000256" key="5">
    <source>
        <dbReference type="PROSITE-ProRule" id="PRU01248"/>
    </source>
</evidence>
<evidence type="ECO:0000256" key="3">
    <source>
        <dbReference type="ARBA" id="ARBA00023125"/>
    </source>
</evidence>
<evidence type="ECO:0000259" key="7">
    <source>
        <dbReference type="PROSITE" id="PS51900"/>
    </source>
</evidence>
<keyword evidence="2" id="KW-0229">DNA integration</keyword>
<dbReference type="InterPro" id="IPR002104">
    <property type="entry name" value="Integrase_catalytic"/>
</dbReference>
<feature type="domain" description="Tyr recombinase" evidence="6">
    <location>
        <begin position="199"/>
        <end position="381"/>
    </location>
</feature>
<dbReference type="PROSITE" id="PS51900">
    <property type="entry name" value="CB"/>
    <property type="match status" value="1"/>
</dbReference>
<dbReference type="RefSeq" id="WP_115300380.1">
    <property type="nucleotide sequence ID" value="NZ_CAAAIR010000019.1"/>
</dbReference>
<evidence type="ECO:0000313" key="8">
    <source>
        <dbReference type="EMBL" id="RJT43508.1"/>
    </source>
</evidence>
<organism evidence="8 9">
    <name type="scientific">Legionella taurinensis</name>
    <dbReference type="NCBI Taxonomy" id="70611"/>
    <lineage>
        <taxon>Bacteria</taxon>
        <taxon>Pseudomonadati</taxon>
        <taxon>Pseudomonadota</taxon>
        <taxon>Gammaproteobacteria</taxon>
        <taxon>Legionellales</taxon>
        <taxon>Legionellaceae</taxon>
        <taxon>Legionella</taxon>
    </lineage>
</organism>
<reference evidence="8 9" key="1">
    <citation type="submission" date="2018-09" db="EMBL/GenBank/DDBJ databases">
        <title>Draft genome sequences of Legionella taurinensis isolated from water samples.</title>
        <authorList>
            <person name="Chakeri A."/>
            <person name="Allerberger F."/>
            <person name="Kundi M."/>
            <person name="Ruppitsch W."/>
            <person name="Schmid D."/>
        </authorList>
    </citation>
    <scope>NUCLEOTIDE SEQUENCE [LARGE SCALE GENOMIC DNA]</scope>
    <source>
        <strain evidence="8 9">4570-18-6</strain>
    </source>
</reference>
<dbReference type="GO" id="GO:0003677">
    <property type="term" value="F:DNA binding"/>
    <property type="evidence" value="ECO:0007669"/>
    <property type="project" value="UniProtKB-UniRule"/>
</dbReference>
<comment type="caution">
    <text evidence="8">The sequence shown here is derived from an EMBL/GenBank/DDBJ whole genome shotgun (WGS) entry which is preliminary data.</text>
</comment>
<dbReference type="GO" id="GO:0006310">
    <property type="term" value="P:DNA recombination"/>
    <property type="evidence" value="ECO:0007669"/>
    <property type="project" value="UniProtKB-KW"/>
</dbReference>
<evidence type="ECO:0000313" key="9">
    <source>
        <dbReference type="Proteomes" id="UP000270757"/>
    </source>
</evidence>
<dbReference type="InterPro" id="IPR053876">
    <property type="entry name" value="Phage_int_M"/>
</dbReference>
<dbReference type="Pfam" id="PF00589">
    <property type="entry name" value="Phage_integrase"/>
    <property type="match status" value="1"/>
</dbReference>
<dbReference type="InterPro" id="IPR010998">
    <property type="entry name" value="Integrase_recombinase_N"/>
</dbReference>
<dbReference type="GO" id="GO:0015074">
    <property type="term" value="P:DNA integration"/>
    <property type="evidence" value="ECO:0007669"/>
    <property type="project" value="UniProtKB-KW"/>
</dbReference>
<dbReference type="PROSITE" id="PS51898">
    <property type="entry name" value="TYR_RECOMBINASE"/>
    <property type="match status" value="1"/>
</dbReference>
<dbReference type="Gene3D" id="1.10.443.10">
    <property type="entry name" value="Intergrase catalytic core"/>
    <property type="match status" value="1"/>
</dbReference>
<dbReference type="InterPro" id="IPR050808">
    <property type="entry name" value="Phage_Integrase"/>
</dbReference>
<dbReference type="InterPro" id="IPR044068">
    <property type="entry name" value="CB"/>
</dbReference>
<evidence type="ECO:0000259" key="6">
    <source>
        <dbReference type="PROSITE" id="PS51898"/>
    </source>
</evidence>